<dbReference type="InterPro" id="IPR029046">
    <property type="entry name" value="LolA/LolB/LppX"/>
</dbReference>
<dbReference type="SUPFAM" id="SSF89392">
    <property type="entry name" value="Prokaryotic lipoproteins and lipoprotein localization factors"/>
    <property type="match status" value="1"/>
</dbReference>
<dbReference type="GO" id="GO:0042597">
    <property type="term" value="C:periplasmic space"/>
    <property type="evidence" value="ECO:0007669"/>
    <property type="project" value="UniProtKB-SubCell"/>
</dbReference>
<evidence type="ECO:0000256" key="6">
    <source>
        <dbReference type="ARBA" id="ARBA00022729"/>
    </source>
</evidence>
<keyword evidence="6" id="KW-0732">Signal</keyword>
<dbReference type="NCBIfam" id="TIGR00547">
    <property type="entry name" value="lolA"/>
    <property type="match status" value="1"/>
</dbReference>
<dbReference type="PANTHER" id="PTHR35869">
    <property type="entry name" value="OUTER-MEMBRANE LIPOPROTEIN CARRIER PROTEIN"/>
    <property type="match status" value="1"/>
</dbReference>
<dbReference type="Pfam" id="PF03548">
    <property type="entry name" value="LolA"/>
    <property type="match status" value="1"/>
</dbReference>
<evidence type="ECO:0000256" key="2">
    <source>
        <dbReference type="ARBA" id="ARBA00007615"/>
    </source>
</evidence>
<evidence type="ECO:0000256" key="7">
    <source>
        <dbReference type="ARBA" id="ARBA00022764"/>
    </source>
</evidence>
<dbReference type="CDD" id="cd16325">
    <property type="entry name" value="LolA"/>
    <property type="match status" value="1"/>
</dbReference>
<evidence type="ECO:0000256" key="3">
    <source>
        <dbReference type="ARBA" id="ARBA00011245"/>
    </source>
</evidence>
<keyword evidence="10" id="KW-0449">Lipoprotein</keyword>
<protein>
    <recommendedName>
        <fullName evidence="4">Outer-membrane lipoprotein carrier protein</fullName>
    </recommendedName>
</protein>
<name>A0A932GNC7_UNCTE</name>
<sequence>MRRGWFNKFSFGLVLVSGAVLLPGAVGRASGPLSLAEIVERVQKVYELTEDISADFAQVSTLKSLAVTGPAGGQHEQQAAGKVRIKKPGMIRWDYSKPEAQVLLSDGKVLWRYASSEKVAYKDSLAATGKTPLSFLTGTGKIEEDFKTRLVSNKENVDPRTYLVELVPKEPLPTVEKLFLDVDRDSFWIKRVTFWDHFGNKTALGFSNIRLNVGLSPSLFRFTPAPGVRVESLQGISIWR</sequence>
<dbReference type="Proteomes" id="UP000741360">
    <property type="component" value="Unassembled WGS sequence"/>
</dbReference>
<dbReference type="EMBL" id="JACPSX010000055">
    <property type="protein sequence ID" value="MBI3014104.1"/>
    <property type="molecule type" value="Genomic_DNA"/>
</dbReference>
<keyword evidence="7" id="KW-0574">Periplasm</keyword>
<evidence type="ECO:0000313" key="10">
    <source>
        <dbReference type="EMBL" id="MBI3014104.1"/>
    </source>
</evidence>
<comment type="subunit">
    <text evidence="3">Monomer.</text>
</comment>
<dbReference type="AlphaFoldDB" id="A0A932GNC7"/>
<dbReference type="InterPro" id="IPR018323">
    <property type="entry name" value="OM_lipoprot_carrier_LolA_Pbac"/>
</dbReference>
<dbReference type="InterPro" id="IPR004564">
    <property type="entry name" value="OM_lipoprot_carrier_LolA-like"/>
</dbReference>
<dbReference type="GO" id="GO:0042953">
    <property type="term" value="P:lipoprotein transport"/>
    <property type="evidence" value="ECO:0007669"/>
    <property type="project" value="InterPro"/>
</dbReference>
<evidence type="ECO:0000256" key="4">
    <source>
        <dbReference type="ARBA" id="ARBA00014035"/>
    </source>
</evidence>
<keyword evidence="8" id="KW-0653">Protein transport</keyword>
<evidence type="ECO:0000256" key="1">
    <source>
        <dbReference type="ARBA" id="ARBA00004418"/>
    </source>
</evidence>
<comment type="subcellular location">
    <subcellularLocation>
        <location evidence="1">Periplasm</location>
    </subcellularLocation>
</comment>
<comment type="similarity">
    <text evidence="2">Belongs to the LolA family.</text>
</comment>
<keyword evidence="5" id="KW-0813">Transport</keyword>
<keyword evidence="9" id="KW-0143">Chaperone</keyword>
<comment type="caution">
    <text evidence="10">The sequence shown here is derived from an EMBL/GenBank/DDBJ whole genome shotgun (WGS) entry which is preliminary data.</text>
</comment>
<evidence type="ECO:0000256" key="9">
    <source>
        <dbReference type="ARBA" id="ARBA00023186"/>
    </source>
</evidence>
<dbReference type="Gene3D" id="2.50.20.10">
    <property type="entry name" value="Lipoprotein localisation LolA/LolB/LppX"/>
    <property type="match status" value="1"/>
</dbReference>
<gene>
    <name evidence="10" type="primary">lolA</name>
    <name evidence="10" type="ORF">HYY65_03340</name>
</gene>
<evidence type="ECO:0000256" key="5">
    <source>
        <dbReference type="ARBA" id="ARBA00022448"/>
    </source>
</evidence>
<proteinExistence type="inferred from homology"/>
<evidence type="ECO:0000256" key="8">
    <source>
        <dbReference type="ARBA" id="ARBA00022927"/>
    </source>
</evidence>
<reference evidence="10" key="1">
    <citation type="submission" date="2020-07" db="EMBL/GenBank/DDBJ databases">
        <title>Huge and variable diversity of episymbiotic CPR bacteria and DPANN archaea in groundwater ecosystems.</title>
        <authorList>
            <person name="He C.Y."/>
            <person name="Keren R."/>
            <person name="Whittaker M."/>
            <person name="Farag I.F."/>
            <person name="Doudna J."/>
            <person name="Cate J.H.D."/>
            <person name="Banfield J.F."/>
        </authorList>
    </citation>
    <scope>NUCLEOTIDE SEQUENCE</scope>
    <source>
        <strain evidence="10">NC_groundwater_717_Ag_S-0.2um_59_8</strain>
    </source>
</reference>
<evidence type="ECO:0000313" key="11">
    <source>
        <dbReference type="Proteomes" id="UP000741360"/>
    </source>
</evidence>
<accession>A0A932GNC7</accession>
<dbReference type="PANTHER" id="PTHR35869:SF1">
    <property type="entry name" value="OUTER-MEMBRANE LIPOPROTEIN CARRIER PROTEIN"/>
    <property type="match status" value="1"/>
</dbReference>
<organism evidence="10 11">
    <name type="scientific">Tectimicrobiota bacterium</name>
    <dbReference type="NCBI Taxonomy" id="2528274"/>
    <lineage>
        <taxon>Bacteria</taxon>
        <taxon>Pseudomonadati</taxon>
        <taxon>Nitrospinota/Tectimicrobiota group</taxon>
        <taxon>Candidatus Tectimicrobiota</taxon>
    </lineage>
</organism>